<dbReference type="CDD" id="cd16917">
    <property type="entry name" value="HATPase_UhpB-NarQ-NarX-like"/>
    <property type="match status" value="1"/>
</dbReference>
<dbReference type="GO" id="GO:0046983">
    <property type="term" value="F:protein dimerization activity"/>
    <property type="evidence" value="ECO:0007669"/>
    <property type="project" value="InterPro"/>
</dbReference>
<evidence type="ECO:0000313" key="13">
    <source>
        <dbReference type="Proteomes" id="UP000470082"/>
    </source>
</evidence>
<dbReference type="InterPro" id="IPR011712">
    <property type="entry name" value="Sig_transdc_His_kin_sub3_dim/P"/>
</dbReference>
<dbReference type="AlphaFoldDB" id="A0A7X2N342"/>
<keyword evidence="5" id="KW-0547">Nucleotide-binding</keyword>
<dbReference type="SMART" id="SM00387">
    <property type="entry name" value="HATPase_c"/>
    <property type="match status" value="1"/>
</dbReference>
<keyword evidence="10" id="KW-1133">Transmembrane helix</keyword>
<evidence type="ECO:0000256" key="6">
    <source>
        <dbReference type="ARBA" id="ARBA00022777"/>
    </source>
</evidence>
<dbReference type="Proteomes" id="UP000470082">
    <property type="component" value="Unassembled WGS sequence"/>
</dbReference>
<protein>
    <recommendedName>
        <fullName evidence="2">histidine kinase</fullName>
        <ecNumber evidence="2">2.7.13.3</ecNumber>
    </recommendedName>
</protein>
<dbReference type="PANTHER" id="PTHR24421">
    <property type="entry name" value="NITRATE/NITRITE SENSOR PROTEIN NARX-RELATED"/>
    <property type="match status" value="1"/>
</dbReference>
<keyword evidence="6 12" id="KW-0418">Kinase</keyword>
<dbReference type="SUPFAM" id="SSF55874">
    <property type="entry name" value="ATPase domain of HSP90 chaperone/DNA topoisomerase II/histidine kinase"/>
    <property type="match status" value="1"/>
</dbReference>
<keyword evidence="10" id="KW-0472">Membrane</keyword>
<comment type="catalytic activity">
    <reaction evidence="1">
        <text>ATP + protein L-histidine = ADP + protein N-phospho-L-histidine.</text>
        <dbReference type="EC" id="2.7.13.3"/>
    </reaction>
</comment>
<feature type="coiled-coil region" evidence="9">
    <location>
        <begin position="204"/>
        <end position="241"/>
    </location>
</feature>
<feature type="transmembrane region" description="Helical" evidence="10">
    <location>
        <begin position="12"/>
        <end position="36"/>
    </location>
</feature>
<evidence type="ECO:0000256" key="9">
    <source>
        <dbReference type="SAM" id="Coils"/>
    </source>
</evidence>
<evidence type="ECO:0000256" key="7">
    <source>
        <dbReference type="ARBA" id="ARBA00022840"/>
    </source>
</evidence>
<evidence type="ECO:0000313" key="12">
    <source>
        <dbReference type="EMBL" id="MSS01537.1"/>
    </source>
</evidence>
<feature type="transmembrane region" description="Helical" evidence="10">
    <location>
        <begin position="103"/>
        <end position="130"/>
    </location>
</feature>
<keyword evidence="3" id="KW-0597">Phosphoprotein</keyword>
<evidence type="ECO:0000259" key="11">
    <source>
        <dbReference type="SMART" id="SM00387"/>
    </source>
</evidence>
<keyword evidence="4" id="KW-0808">Transferase</keyword>
<keyword evidence="9" id="KW-0175">Coiled coil</keyword>
<feature type="transmembrane region" description="Helical" evidence="10">
    <location>
        <begin position="56"/>
        <end position="82"/>
    </location>
</feature>
<feature type="transmembrane region" description="Helical" evidence="10">
    <location>
        <begin position="136"/>
        <end position="155"/>
    </location>
</feature>
<dbReference type="RefSeq" id="WP_154460073.1">
    <property type="nucleotide sequence ID" value="NZ_JAQYTQ010000044.1"/>
</dbReference>
<dbReference type="Pfam" id="PF02518">
    <property type="entry name" value="HATPase_c"/>
    <property type="match status" value="1"/>
</dbReference>
<dbReference type="PANTHER" id="PTHR24421:SF10">
    <property type="entry name" value="NITRATE_NITRITE SENSOR PROTEIN NARQ"/>
    <property type="match status" value="1"/>
</dbReference>
<evidence type="ECO:0000256" key="2">
    <source>
        <dbReference type="ARBA" id="ARBA00012438"/>
    </source>
</evidence>
<evidence type="ECO:0000256" key="3">
    <source>
        <dbReference type="ARBA" id="ARBA00022553"/>
    </source>
</evidence>
<reference evidence="12 13" key="1">
    <citation type="submission" date="2019-08" db="EMBL/GenBank/DDBJ databases">
        <title>In-depth cultivation of the pig gut microbiome towards novel bacterial diversity and tailored functional studies.</title>
        <authorList>
            <person name="Wylensek D."/>
            <person name="Hitch T.C.A."/>
            <person name="Clavel T."/>
        </authorList>
    </citation>
    <scope>NUCLEOTIDE SEQUENCE [LARGE SCALE GENOMIC DNA]</scope>
    <source>
        <strain evidence="12 13">LKV-178-WT-2G</strain>
    </source>
</reference>
<dbReference type="Gene3D" id="1.20.5.1930">
    <property type="match status" value="1"/>
</dbReference>
<evidence type="ECO:0000256" key="4">
    <source>
        <dbReference type="ARBA" id="ARBA00022679"/>
    </source>
</evidence>
<keyword evidence="7" id="KW-0067">ATP-binding</keyword>
<name>A0A7X2N342_9FIRM</name>
<evidence type="ECO:0000256" key="8">
    <source>
        <dbReference type="ARBA" id="ARBA00023012"/>
    </source>
</evidence>
<keyword evidence="8" id="KW-0902">Two-component regulatory system</keyword>
<gene>
    <name evidence="12" type="ORF">FYJ50_05400</name>
</gene>
<dbReference type="InterPro" id="IPR036890">
    <property type="entry name" value="HATPase_C_sf"/>
</dbReference>
<feature type="transmembrane region" description="Helical" evidence="10">
    <location>
        <begin position="176"/>
        <end position="203"/>
    </location>
</feature>
<keyword evidence="13" id="KW-1185">Reference proteome</keyword>
<dbReference type="GO" id="GO:0000155">
    <property type="term" value="F:phosphorelay sensor kinase activity"/>
    <property type="evidence" value="ECO:0007669"/>
    <property type="project" value="InterPro"/>
</dbReference>
<feature type="domain" description="Histidine kinase/HSP90-like ATPase" evidence="11">
    <location>
        <begin position="345"/>
        <end position="435"/>
    </location>
</feature>
<dbReference type="Gene3D" id="3.30.565.10">
    <property type="entry name" value="Histidine kinase-like ATPase, C-terminal domain"/>
    <property type="match status" value="1"/>
</dbReference>
<evidence type="ECO:0000256" key="1">
    <source>
        <dbReference type="ARBA" id="ARBA00000085"/>
    </source>
</evidence>
<keyword evidence="10" id="KW-0812">Transmembrane</keyword>
<accession>A0A7X2N342</accession>
<dbReference type="InterPro" id="IPR050482">
    <property type="entry name" value="Sensor_HK_TwoCompSys"/>
</dbReference>
<proteinExistence type="predicted"/>
<dbReference type="Pfam" id="PF07730">
    <property type="entry name" value="HisKA_3"/>
    <property type="match status" value="1"/>
</dbReference>
<dbReference type="EMBL" id="VUMM01000008">
    <property type="protein sequence ID" value="MSS01537.1"/>
    <property type="molecule type" value="Genomic_DNA"/>
</dbReference>
<evidence type="ECO:0000256" key="10">
    <source>
        <dbReference type="SAM" id="Phobius"/>
    </source>
</evidence>
<sequence length="439" mass="50605">MNTKKMNYKHFIFVLFLVLVCINFIHIEFIGMVIYATTNKIIATQQASEFIQTIGAIPYFSYTQTIVLVNIFFFLFVALMFIEKRNTTTPIQSRILTSLSFVCCALIVYFLQLSSNSIVLLFIVFILYQHRDNKDLYIFLGLAILLYMISNSNILPIIHPIPLSEYILWYSSKGKLVLNFIDSALNTLNMILFILEIFSIMVFELDENKRIKALNEELQNLNKQLEEYAILQEKMGETKERNRLAREIHDTLGHTLTGLSVGIDAAIVIMDIDKEATKKQLSILSQTARQGLTDVRRSVEKLRPDALERFTLKEALERLILDFETVSNVNIKFVYHIDTVSFQQDMDEVIYRIVQEGLTNAIRHGKAKNIFVSFAYEDNKSKLVIIIEDDGIGCQHIEEGFGLHHMKERIEILQGRLQVYGYDGFIIIAEIPLRTGDIT</sequence>
<evidence type="ECO:0000256" key="5">
    <source>
        <dbReference type="ARBA" id="ARBA00022741"/>
    </source>
</evidence>
<comment type="caution">
    <text evidence="12">The sequence shown here is derived from an EMBL/GenBank/DDBJ whole genome shotgun (WGS) entry which is preliminary data.</text>
</comment>
<dbReference type="EC" id="2.7.13.3" evidence="2"/>
<dbReference type="GO" id="GO:0016020">
    <property type="term" value="C:membrane"/>
    <property type="evidence" value="ECO:0007669"/>
    <property type="project" value="InterPro"/>
</dbReference>
<dbReference type="GO" id="GO:0005524">
    <property type="term" value="F:ATP binding"/>
    <property type="evidence" value="ECO:0007669"/>
    <property type="project" value="UniProtKB-KW"/>
</dbReference>
<dbReference type="InterPro" id="IPR003594">
    <property type="entry name" value="HATPase_dom"/>
</dbReference>
<organism evidence="12 13">
    <name type="scientific">Floccifex porci</name>
    <dbReference type="NCBI Taxonomy" id="2606629"/>
    <lineage>
        <taxon>Bacteria</taxon>
        <taxon>Bacillati</taxon>
        <taxon>Bacillota</taxon>
        <taxon>Erysipelotrichia</taxon>
        <taxon>Erysipelotrichales</taxon>
        <taxon>Erysipelotrichaceae</taxon>
        <taxon>Floccifex</taxon>
    </lineage>
</organism>